<reference evidence="6" key="1">
    <citation type="journal article" date="2019" name="Int. J. Syst. Evol. Microbiol.">
        <title>The Global Catalogue of Microorganisms (GCM) 10K type strain sequencing project: providing services to taxonomists for standard genome sequencing and annotation.</title>
        <authorList>
            <consortium name="The Broad Institute Genomics Platform"/>
            <consortium name="The Broad Institute Genome Sequencing Center for Infectious Disease"/>
            <person name="Wu L."/>
            <person name="Ma J."/>
        </authorList>
    </citation>
    <scope>NUCLEOTIDE SEQUENCE [LARGE SCALE GENOMIC DNA]</scope>
    <source>
        <strain evidence="6">KCTC 42248</strain>
    </source>
</reference>
<evidence type="ECO:0000259" key="4">
    <source>
        <dbReference type="Pfam" id="PF08308"/>
    </source>
</evidence>
<keyword evidence="2" id="KW-1133">Transmembrane helix</keyword>
<dbReference type="RefSeq" id="WP_380870396.1">
    <property type="nucleotide sequence ID" value="NZ_JBHUMA010000009.1"/>
</dbReference>
<protein>
    <submittedName>
        <fullName evidence="5">PEGA domain-containing protein</fullName>
    </submittedName>
</protein>
<organism evidence="5 6">
    <name type="scientific">Sphingobacterium corticis</name>
    <dbReference type="NCBI Taxonomy" id="1812823"/>
    <lineage>
        <taxon>Bacteria</taxon>
        <taxon>Pseudomonadati</taxon>
        <taxon>Bacteroidota</taxon>
        <taxon>Sphingobacteriia</taxon>
        <taxon>Sphingobacteriales</taxon>
        <taxon>Sphingobacteriaceae</taxon>
        <taxon>Sphingobacterium</taxon>
    </lineage>
</organism>
<feature type="transmembrane region" description="Helical" evidence="2">
    <location>
        <begin position="87"/>
        <end position="104"/>
    </location>
</feature>
<dbReference type="Pfam" id="PF08308">
    <property type="entry name" value="PEGA"/>
    <property type="match status" value="1"/>
</dbReference>
<dbReference type="EMBL" id="JBHUMA010000009">
    <property type="protein sequence ID" value="MFD2600256.1"/>
    <property type="molecule type" value="Genomic_DNA"/>
</dbReference>
<evidence type="ECO:0000256" key="3">
    <source>
        <dbReference type="SAM" id="SignalP"/>
    </source>
</evidence>
<keyword evidence="1" id="KW-0175">Coiled coil</keyword>
<gene>
    <name evidence="5" type="ORF">ACFSQ3_14960</name>
</gene>
<evidence type="ECO:0000313" key="6">
    <source>
        <dbReference type="Proteomes" id="UP001597393"/>
    </source>
</evidence>
<feature type="domain" description="PEGA" evidence="4">
    <location>
        <begin position="29"/>
        <end position="76"/>
    </location>
</feature>
<evidence type="ECO:0000256" key="1">
    <source>
        <dbReference type="SAM" id="Coils"/>
    </source>
</evidence>
<dbReference type="InterPro" id="IPR013229">
    <property type="entry name" value="PEGA"/>
</dbReference>
<accession>A0ABW5NME0</accession>
<evidence type="ECO:0000256" key="2">
    <source>
        <dbReference type="SAM" id="Phobius"/>
    </source>
</evidence>
<evidence type="ECO:0000313" key="5">
    <source>
        <dbReference type="EMBL" id="MFD2600256.1"/>
    </source>
</evidence>
<proteinExistence type="predicted"/>
<dbReference type="PROSITE" id="PS51257">
    <property type="entry name" value="PROKAR_LIPOPROTEIN"/>
    <property type="match status" value="1"/>
</dbReference>
<feature type="chain" id="PRO_5046362219" evidence="3">
    <location>
        <begin position="25"/>
        <end position="165"/>
    </location>
</feature>
<keyword evidence="6" id="KW-1185">Reference proteome</keyword>
<keyword evidence="3" id="KW-0732">Signal</keyword>
<comment type="caution">
    <text evidence="5">The sequence shown here is derived from an EMBL/GenBank/DDBJ whole genome shotgun (WGS) entry which is preliminary data.</text>
</comment>
<keyword evidence="2" id="KW-0472">Membrane</keyword>
<feature type="coiled-coil region" evidence="1">
    <location>
        <begin position="138"/>
        <end position="165"/>
    </location>
</feature>
<feature type="signal peptide" evidence="3">
    <location>
        <begin position="1"/>
        <end position="24"/>
    </location>
</feature>
<keyword evidence="2" id="KW-0812">Transmembrane</keyword>
<name>A0ABW5NME0_9SPHI</name>
<sequence>MKTIHSFKKIAAVSISTSILFASCASKTMIQSNPSNAKLYINEEYVGMTPFSYKDTKIVGSSNDVKLEKEGYETFYSSFSRSEKADVGAIIGGVFLLFPFLWTMKYKDSRTYELLPVGGTPEKKEALTNASDSKAKRLRDLKQLLDEEVITKAEFEKEKEKILNE</sequence>
<dbReference type="Proteomes" id="UP001597393">
    <property type="component" value="Unassembled WGS sequence"/>
</dbReference>